<keyword evidence="4" id="KW-0862">Zinc</keyword>
<keyword evidence="1" id="KW-0645">Protease</keyword>
<dbReference type="Gene3D" id="3.40.140.10">
    <property type="entry name" value="Cytidine Deaminase, domain 2"/>
    <property type="match status" value="1"/>
</dbReference>
<evidence type="ECO:0000313" key="7">
    <source>
        <dbReference type="EMBL" id="GAH33400.1"/>
    </source>
</evidence>
<dbReference type="Pfam" id="PF14464">
    <property type="entry name" value="Prok-JAB"/>
    <property type="match status" value="1"/>
</dbReference>
<dbReference type="InterPro" id="IPR051929">
    <property type="entry name" value="VirAsm_ModProt"/>
</dbReference>
<protein>
    <recommendedName>
        <fullName evidence="6">JAB1/MPN/MOV34 metalloenzyme domain-containing protein</fullName>
    </recommendedName>
</protein>
<accession>X1FLK2</accession>
<dbReference type="InterPro" id="IPR028090">
    <property type="entry name" value="JAB_dom_prok"/>
</dbReference>
<evidence type="ECO:0000256" key="3">
    <source>
        <dbReference type="ARBA" id="ARBA00022801"/>
    </source>
</evidence>
<evidence type="ECO:0000256" key="1">
    <source>
        <dbReference type="ARBA" id="ARBA00022670"/>
    </source>
</evidence>
<gene>
    <name evidence="7" type="ORF">S03H2_17723</name>
</gene>
<keyword evidence="5" id="KW-0482">Metalloprotease</keyword>
<dbReference type="GO" id="GO:0008270">
    <property type="term" value="F:zinc ion binding"/>
    <property type="evidence" value="ECO:0007669"/>
    <property type="project" value="TreeGrafter"/>
</dbReference>
<dbReference type="GO" id="GO:0006508">
    <property type="term" value="P:proteolysis"/>
    <property type="evidence" value="ECO:0007669"/>
    <property type="project" value="UniProtKB-KW"/>
</dbReference>
<sequence>MGKIKELRIKQSDVDKLLDWVDENAPIEACALLIGTIKRNIAYVDEVVLTPNVKPSSAEFKIDEELLGKIYLDAIENNKTVVGIFHSHPIGSYPSSIDIAYMEYNSHAVWLIRGHPRTEPMRGYQWVADEIVEVKLTITS</sequence>
<evidence type="ECO:0000256" key="2">
    <source>
        <dbReference type="ARBA" id="ARBA00022723"/>
    </source>
</evidence>
<keyword evidence="2" id="KW-0479">Metal-binding</keyword>
<name>X1FLK2_9ZZZZ</name>
<dbReference type="EMBL" id="BARU01009159">
    <property type="protein sequence ID" value="GAH33400.1"/>
    <property type="molecule type" value="Genomic_DNA"/>
</dbReference>
<dbReference type="SUPFAM" id="SSF102712">
    <property type="entry name" value="JAB1/MPN domain"/>
    <property type="match status" value="1"/>
</dbReference>
<dbReference type="AlphaFoldDB" id="X1FLK2"/>
<comment type="caution">
    <text evidence="7">The sequence shown here is derived from an EMBL/GenBank/DDBJ whole genome shotgun (WGS) entry which is preliminary data.</text>
</comment>
<proteinExistence type="predicted"/>
<dbReference type="PANTHER" id="PTHR34858">
    <property type="entry name" value="CYSO-CYSTEINE PEPTIDASE"/>
    <property type="match status" value="1"/>
</dbReference>
<dbReference type="PANTHER" id="PTHR34858:SF1">
    <property type="entry name" value="CYSO-CYSTEINE PEPTIDASE"/>
    <property type="match status" value="1"/>
</dbReference>
<keyword evidence="3" id="KW-0378">Hydrolase</keyword>
<evidence type="ECO:0000256" key="5">
    <source>
        <dbReference type="ARBA" id="ARBA00023049"/>
    </source>
</evidence>
<evidence type="ECO:0000256" key="4">
    <source>
        <dbReference type="ARBA" id="ARBA00022833"/>
    </source>
</evidence>
<dbReference type="InterPro" id="IPR000555">
    <property type="entry name" value="JAMM/MPN+_dom"/>
</dbReference>
<feature type="domain" description="JAB1/MPN/MOV34 metalloenzyme" evidence="6">
    <location>
        <begin position="6"/>
        <end position="136"/>
    </location>
</feature>
<dbReference type="GO" id="GO:0008235">
    <property type="term" value="F:metalloexopeptidase activity"/>
    <property type="evidence" value="ECO:0007669"/>
    <property type="project" value="TreeGrafter"/>
</dbReference>
<dbReference type="SMART" id="SM00232">
    <property type="entry name" value="JAB_MPN"/>
    <property type="match status" value="1"/>
</dbReference>
<reference evidence="7" key="1">
    <citation type="journal article" date="2014" name="Front. Microbiol.">
        <title>High frequency of phylogenetically diverse reductive dehalogenase-homologous genes in deep subseafloor sedimentary metagenomes.</title>
        <authorList>
            <person name="Kawai M."/>
            <person name="Futagami T."/>
            <person name="Toyoda A."/>
            <person name="Takaki Y."/>
            <person name="Nishi S."/>
            <person name="Hori S."/>
            <person name="Arai W."/>
            <person name="Tsubouchi T."/>
            <person name="Morono Y."/>
            <person name="Uchiyama I."/>
            <person name="Ito T."/>
            <person name="Fujiyama A."/>
            <person name="Inagaki F."/>
            <person name="Takami H."/>
        </authorList>
    </citation>
    <scope>NUCLEOTIDE SEQUENCE</scope>
    <source>
        <strain evidence="7">Expedition CK06-06</strain>
    </source>
</reference>
<organism evidence="7">
    <name type="scientific">marine sediment metagenome</name>
    <dbReference type="NCBI Taxonomy" id="412755"/>
    <lineage>
        <taxon>unclassified sequences</taxon>
        <taxon>metagenomes</taxon>
        <taxon>ecological metagenomes</taxon>
    </lineage>
</organism>
<evidence type="ECO:0000259" key="6">
    <source>
        <dbReference type="SMART" id="SM00232"/>
    </source>
</evidence>
<dbReference type="CDD" id="cd08070">
    <property type="entry name" value="MPN_like"/>
    <property type="match status" value="1"/>
</dbReference>